<keyword evidence="4 8" id="KW-0547">Nucleotide-binding</keyword>
<protein>
    <recommendedName>
        <fullName evidence="8">Carbamoyl phosphate synthase small chain</fullName>
        <ecNumber evidence="8">6.3.5.5</ecNumber>
    </recommendedName>
    <alternativeName>
        <fullName evidence="8">Carbamoyl phosphate synthetase glutamine chain</fullName>
    </alternativeName>
</protein>
<feature type="binding site" evidence="8">
    <location>
        <position position="239"/>
    </location>
    <ligand>
        <name>L-glutamine</name>
        <dbReference type="ChEBI" id="CHEBI:58359"/>
    </ligand>
</feature>
<dbReference type="NCBIfam" id="TIGR01368">
    <property type="entry name" value="CPSaseIIsmall"/>
    <property type="match status" value="1"/>
</dbReference>
<keyword evidence="6 8" id="KW-0315">Glutamine amidotransferase</keyword>
<dbReference type="PANTHER" id="PTHR43418:SF7">
    <property type="entry name" value="CARBAMOYL-PHOSPHATE SYNTHASE SMALL CHAIN"/>
    <property type="match status" value="1"/>
</dbReference>
<evidence type="ECO:0000256" key="4">
    <source>
        <dbReference type="ARBA" id="ARBA00022741"/>
    </source>
</evidence>
<evidence type="ECO:0000256" key="7">
    <source>
        <dbReference type="ARBA" id="ARBA00048816"/>
    </source>
</evidence>
<dbReference type="EC" id="6.3.5.5" evidence="8"/>
<dbReference type="InterPro" id="IPR036480">
    <property type="entry name" value="CarbP_synth_ssu_N_sf"/>
</dbReference>
<comment type="similarity">
    <text evidence="2 8">Belongs to the CarA family.</text>
</comment>
<dbReference type="GO" id="GO:0004088">
    <property type="term" value="F:carbamoyl-phosphate synthase (glutamine-hydrolyzing) activity"/>
    <property type="evidence" value="ECO:0007669"/>
    <property type="project" value="UniProtKB-UniRule"/>
</dbReference>
<dbReference type="GO" id="GO:0006526">
    <property type="term" value="P:L-arginine biosynthetic process"/>
    <property type="evidence" value="ECO:0007669"/>
    <property type="project" value="UniProtKB-UniRule"/>
</dbReference>
<dbReference type="InterPro" id="IPR029062">
    <property type="entry name" value="Class_I_gatase-like"/>
</dbReference>
<feature type="active site" description="Nucleophile" evidence="8">
    <location>
        <position position="265"/>
    </location>
</feature>
<feature type="binding site" evidence="8">
    <location>
        <position position="237"/>
    </location>
    <ligand>
        <name>L-glutamine</name>
        <dbReference type="ChEBI" id="CHEBI:58359"/>
    </ligand>
</feature>
<proteinExistence type="inferred from homology"/>
<dbReference type="GO" id="GO:0044205">
    <property type="term" value="P:'de novo' UMP biosynthetic process"/>
    <property type="evidence" value="ECO:0007669"/>
    <property type="project" value="UniProtKB-UniRule"/>
</dbReference>
<reference evidence="10" key="1">
    <citation type="journal article" date="2014" name="Genome Biol. Evol.">
        <title>Pangenome evidence for extensive interdomain horizontal transfer affecting lineage core and shell genes in uncultured planktonic thaumarchaeota and euryarchaeota.</title>
        <authorList>
            <person name="Deschamps P."/>
            <person name="Zivanovic Y."/>
            <person name="Moreira D."/>
            <person name="Rodriguez-Valera F."/>
            <person name="Lopez-Garcia P."/>
        </authorList>
    </citation>
    <scope>NUCLEOTIDE SEQUENCE</scope>
</reference>
<feature type="binding site" evidence="8">
    <location>
        <position position="309"/>
    </location>
    <ligand>
        <name>L-glutamine</name>
        <dbReference type="ChEBI" id="CHEBI:58359"/>
    </ligand>
</feature>
<evidence type="ECO:0000256" key="1">
    <source>
        <dbReference type="ARBA" id="ARBA00005077"/>
    </source>
</evidence>
<dbReference type="UniPathway" id="UPA00070">
    <property type="reaction ID" value="UER00115"/>
</dbReference>
<sequence length="376" mass="41365">MNNSVECDAVLTLEDGSKFHGTGFGKPSTVVGEVVFTTGMVGYTESLTDPSFGGQLLSFTYPLIGNYGVPDYANCDEYSLPAHFESSKIQPSGVIVNELCTTPNHWSSTKTFDEWLKSEAITGISNIDTRSLTLKIRESGVMMGAISYDPNNSSNPDSILSNAKSYETFEFFKNVSTKSPKTYGNSDDKIVILDFGVKNGIIRNVLKRNYSAIVVPYNYTLDQIMEYNPKGVIVSNGPGDPQRCTDYLDTIKQICNSPIPTLGICLGHQLISLSLGASTYKLQYGHRGQNKSCHDLVSDRSYVTSQNHGYAVDIDSLSNTELKPWFVNLDDNSLEGVMHENNSCIAVQFHPEAHPGPYDTSYVFDAFFNMITGDSN</sequence>
<dbReference type="UniPathway" id="UPA00068">
    <property type="reaction ID" value="UER00171"/>
</dbReference>
<dbReference type="HAMAP" id="MF_01209">
    <property type="entry name" value="CPSase_S_chain"/>
    <property type="match status" value="1"/>
</dbReference>
<feature type="binding site" evidence="8">
    <location>
        <position position="266"/>
    </location>
    <ligand>
        <name>L-glutamine</name>
        <dbReference type="ChEBI" id="CHEBI:58359"/>
    </ligand>
</feature>
<evidence type="ECO:0000256" key="8">
    <source>
        <dbReference type="HAMAP-Rule" id="MF_01209"/>
    </source>
</evidence>
<feature type="binding site" evidence="8">
    <location>
        <position position="269"/>
    </location>
    <ligand>
        <name>L-glutamine</name>
        <dbReference type="ChEBI" id="CHEBI:58359"/>
    </ligand>
</feature>
<dbReference type="InterPro" id="IPR002474">
    <property type="entry name" value="CarbamoylP_synth_ssu_N"/>
</dbReference>
<dbReference type="SUPFAM" id="SSF52317">
    <property type="entry name" value="Class I glutamine amidotransferase-like"/>
    <property type="match status" value="1"/>
</dbReference>
<evidence type="ECO:0000256" key="3">
    <source>
        <dbReference type="ARBA" id="ARBA00022598"/>
    </source>
</evidence>
<comment type="pathway">
    <text evidence="8">Pyrimidine metabolism; UMP biosynthesis via de novo pathway; (S)-dihydroorotate from bicarbonate: step 1/3.</text>
</comment>
<organism evidence="10">
    <name type="scientific">uncultured marine thaumarchaeote AD1000_70_G10</name>
    <dbReference type="NCBI Taxonomy" id="1455934"/>
    <lineage>
        <taxon>Archaea</taxon>
        <taxon>Nitrososphaerota</taxon>
        <taxon>environmental samples</taxon>
    </lineage>
</organism>
<feature type="binding site" evidence="8">
    <location>
        <position position="51"/>
    </location>
    <ligand>
        <name>L-glutamine</name>
        <dbReference type="ChEBI" id="CHEBI:58359"/>
    </ligand>
</feature>
<keyword evidence="8" id="KW-0028">Amino-acid biosynthesis</keyword>
<dbReference type="PROSITE" id="PS51273">
    <property type="entry name" value="GATASE_TYPE_1"/>
    <property type="match status" value="1"/>
</dbReference>
<gene>
    <name evidence="10" type="primary">CPA1</name>
    <name evidence="8 10" type="synonym">carA</name>
</gene>
<dbReference type="CDD" id="cd01744">
    <property type="entry name" value="GATase1_CPSase"/>
    <property type="match status" value="1"/>
</dbReference>
<comment type="pathway">
    <text evidence="1 8">Amino-acid biosynthesis; L-arginine biosynthesis; carbamoyl phosphate from bicarbonate: step 1/1.</text>
</comment>
<feature type="region of interest" description="CPSase" evidence="8">
    <location>
        <begin position="1"/>
        <end position="188"/>
    </location>
</feature>
<dbReference type="GO" id="GO:0006207">
    <property type="term" value="P:'de novo' pyrimidine nucleobase biosynthetic process"/>
    <property type="evidence" value="ECO:0007669"/>
    <property type="project" value="InterPro"/>
</dbReference>
<dbReference type="GO" id="GO:0006541">
    <property type="term" value="P:glutamine metabolic process"/>
    <property type="evidence" value="ECO:0007669"/>
    <property type="project" value="InterPro"/>
</dbReference>
<dbReference type="PRINTS" id="PR00097">
    <property type="entry name" value="ANTSNTHASEII"/>
</dbReference>
<comment type="function">
    <text evidence="8">Small subunit of the glutamine-dependent carbamoyl phosphate synthetase (CPSase). CPSase catalyzes the formation of carbamoyl phosphate from the ammonia moiety of glutamine, carbonate, and phosphate donated by ATP, constituting the first step of 2 biosynthetic pathways, one leading to arginine and/or urea and the other to pyrimidine nucleotides. The small subunit (glutamine amidotransferase) binds and cleaves glutamine to supply the large subunit with the substrate ammonia.</text>
</comment>
<keyword evidence="3 8" id="KW-0436">Ligase</keyword>
<dbReference type="PRINTS" id="PR00096">
    <property type="entry name" value="GATASE"/>
</dbReference>
<dbReference type="InterPro" id="IPR017926">
    <property type="entry name" value="GATASE"/>
</dbReference>
<dbReference type="InterPro" id="IPR035686">
    <property type="entry name" value="CPSase_GATase1"/>
</dbReference>
<dbReference type="PRINTS" id="PR00099">
    <property type="entry name" value="CPSGATASE"/>
</dbReference>
<feature type="domain" description="Carbamoyl-phosphate synthase small subunit N-terminal" evidence="9">
    <location>
        <begin position="7"/>
        <end position="147"/>
    </location>
</feature>
<dbReference type="EMBL" id="KF900463">
    <property type="protein sequence ID" value="AIE95845.1"/>
    <property type="molecule type" value="Genomic_DNA"/>
</dbReference>
<evidence type="ECO:0000256" key="5">
    <source>
        <dbReference type="ARBA" id="ARBA00022840"/>
    </source>
</evidence>
<dbReference type="GO" id="GO:0005524">
    <property type="term" value="F:ATP binding"/>
    <property type="evidence" value="ECO:0007669"/>
    <property type="project" value="UniProtKB-UniRule"/>
</dbReference>
<dbReference type="InterPro" id="IPR050472">
    <property type="entry name" value="Anth_synth/Amidotransfase"/>
</dbReference>
<dbReference type="Gene3D" id="3.50.30.20">
    <property type="entry name" value="Carbamoyl-phosphate synthase small subunit, N-terminal domain"/>
    <property type="match status" value="1"/>
</dbReference>
<dbReference type="InterPro" id="IPR006274">
    <property type="entry name" value="CarbamoylP_synth_ssu"/>
</dbReference>
<dbReference type="GO" id="GO:0004359">
    <property type="term" value="F:glutaminase activity"/>
    <property type="evidence" value="ECO:0007669"/>
    <property type="project" value="RHEA"/>
</dbReference>
<dbReference type="NCBIfam" id="NF009475">
    <property type="entry name" value="PRK12838.1"/>
    <property type="match status" value="1"/>
</dbReference>
<dbReference type="Gene3D" id="3.40.50.880">
    <property type="match status" value="1"/>
</dbReference>
<feature type="active site" evidence="8">
    <location>
        <position position="352"/>
    </location>
</feature>
<evidence type="ECO:0000313" key="10">
    <source>
        <dbReference type="EMBL" id="AIE95845.1"/>
    </source>
</evidence>
<comment type="subunit">
    <text evidence="8">Composed of two chains; the small (or glutamine) chain promotes the hydrolysis of glutamine to ammonia, which is used by the large (or ammonia) chain to synthesize carbamoyl phosphate. Tetramer of heterodimers (alpha,beta)4.</text>
</comment>
<comment type="catalytic activity">
    <reaction evidence="7 8">
        <text>hydrogencarbonate + L-glutamine + 2 ATP + H2O = carbamoyl phosphate + L-glutamate + 2 ADP + phosphate + 2 H(+)</text>
        <dbReference type="Rhea" id="RHEA:18633"/>
        <dbReference type="ChEBI" id="CHEBI:15377"/>
        <dbReference type="ChEBI" id="CHEBI:15378"/>
        <dbReference type="ChEBI" id="CHEBI:17544"/>
        <dbReference type="ChEBI" id="CHEBI:29985"/>
        <dbReference type="ChEBI" id="CHEBI:30616"/>
        <dbReference type="ChEBI" id="CHEBI:43474"/>
        <dbReference type="ChEBI" id="CHEBI:58228"/>
        <dbReference type="ChEBI" id="CHEBI:58359"/>
        <dbReference type="ChEBI" id="CHEBI:456216"/>
        <dbReference type="EC" id="6.3.5.5"/>
    </reaction>
</comment>
<feature type="active site" evidence="8">
    <location>
        <position position="350"/>
    </location>
</feature>
<dbReference type="SUPFAM" id="SSF52021">
    <property type="entry name" value="Carbamoyl phosphate synthetase, small subunit N-terminal domain"/>
    <property type="match status" value="1"/>
</dbReference>
<comment type="catalytic activity">
    <reaction evidence="8">
        <text>L-glutamine + H2O = L-glutamate + NH4(+)</text>
        <dbReference type="Rhea" id="RHEA:15889"/>
        <dbReference type="ChEBI" id="CHEBI:15377"/>
        <dbReference type="ChEBI" id="CHEBI:28938"/>
        <dbReference type="ChEBI" id="CHEBI:29985"/>
        <dbReference type="ChEBI" id="CHEBI:58359"/>
    </reaction>
</comment>
<evidence type="ECO:0000256" key="6">
    <source>
        <dbReference type="ARBA" id="ARBA00022962"/>
    </source>
</evidence>
<keyword evidence="8" id="KW-0665">Pyrimidine biosynthesis</keyword>
<dbReference type="SMART" id="SM01097">
    <property type="entry name" value="CPSase_sm_chain"/>
    <property type="match status" value="1"/>
</dbReference>
<dbReference type="Pfam" id="PF00988">
    <property type="entry name" value="CPSase_sm_chain"/>
    <property type="match status" value="1"/>
</dbReference>
<dbReference type="Pfam" id="PF00117">
    <property type="entry name" value="GATase"/>
    <property type="match status" value="1"/>
</dbReference>
<dbReference type="AlphaFoldDB" id="A0A075FVW8"/>
<dbReference type="PANTHER" id="PTHR43418">
    <property type="entry name" value="MULTIFUNCTIONAL TRYPTOPHAN BIOSYNTHESIS PROTEIN-RELATED"/>
    <property type="match status" value="1"/>
</dbReference>
<feature type="binding site" evidence="8">
    <location>
        <position position="307"/>
    </location>
    <ligand>
        <name>L-glutamine</name>
        <dbReference type="ChEBI" id="CHEBI:58359"/>
    </ligand>
</feature>
<name>A0A075FVW8_9ARCH</name>
<keyword evidence="8" id="KW-0055">Arginine biosynthesis</keyword>
<feature type="binding site" evidence="8">
    <location>
        <position position="310"/>
    </location>
    <ligand>
        <name>L-glutamine</name>
        <dbReference type="ChEBI" id="CHEBI:58359"/>
    </ligand>
</feature>
<evidence type="ECO:0000259" key="9">
    <source>
        <dbReference type="SMART" id="SM01097"/>
    </source>
</evidence>
<keyword evidence="5 8" id="KW-0067">ATP-binding</keyword>
<evidence type="ECO:0000256" key="2">
    <source>
        <dbReference type="ARBA" id="ARBA00007800"/>
    </source>
</evidence>
<accession>A0A075FVW8</accession>